<feature type="transmembrane region" description="Helical" evidence="8">
    <location>
        <begin position="194"/>
        <end position="217"/>
    </location>
</feature>
<feature type="transmembrane region" description="Helical" evidence="8">
    <location>
        <begin position="347"/>
        <end position="368"/>
    </location>
</feature>
<gene>
    <name evidence="10" type="ORF">P9847_09820</name>
</gene>
<evidence type="ECO:0000256" key="5">
    <source>
        <dbReference type="ARBA" id="ARBA00022692"/>
    </source>
</evidence>
<dbReference type="Proteomes" id="UP001343257">
    <property type="component" value="Unassembled WGS sequence"/>
</dbReference>
<feature type="transmembrane region" description="Helical" evidence="8">
    <location>
        <begin position="544"/>
        <end position="567"/>
    </location>
</feature>
<comment type="similarity">
    <text evidence="8">Belongs to the binding-protein-dependent transport system permease family.</text>
</comment>
<evidence type="ECO:0000256" key="8">
    <source>
        <dbReference type="RuleBase" id="RU363032"/>
    </source>
</evidence>
<evidence type="ECO:0000256" key="4">
    <source>
        <dbReference type="ARBA" id="ARBA00022519"/>
    </source>
</evidence>
<evidence type="ECO:0000256" key="6">
    <source>
        <dbReference type="ARBA" id="ARBA00022989"/>
    </source>
</evidence>
<dbReference type="Gene3D" id="1.10.3720.10">
    <property type="entry name" value="MetI-like"/>
    <property type="match status" value="2"/>
</dbReference>
<feature type="domain" description="ABC transmembrane type-1" evidence="9">
    <location>
        <begin position="107"/>
        <end position="315"/>
    </location>
</feature>
<evidence type="ECO:0000256" key="7">
    <source>
        <dbReference type="ARBA" id="ARBA00023136"/>
    </source>
</evidence>
<dbReference type="InterPro" id="IPR000515">
    <property type="entry name" value="MetI-like"/>
</dbReference>
<feature type="transmembrane region" description="Helical" evidence="8">
    <location>
        <begin position="478"/>
        <end position="496"/>
    </location>
</feature>
<keyword evidence="6 8" id="KW-1133">Transmembrane helix</keyword>
<keyword evidence="7 8" id="KW-0472">Membrane</keyword>
<evidence type="ECO:0000256" key="2">
    <source>
        <dbReference type="ARBA" id="ARBA00022448"/>
    </source>
</evidence>
<keyword evidence="11" id="KW-1185">Reference proteome</keyword>
<dbReference type="InterPro" id="IPR035906">
    <property type="entry name" value="MetI-like_sf"/>
</dbReference>
<comment type="caution">
    <text evidence="10">The sequence shown here is derived from an EMBL/GenBank/DDBJ whole genome shotgun (WGS) entry which is preliminary data.</text>
</comment>
<dbReference type="CDD" id="cd06261">
    <property type="entry name" value="TM_PBP2"/>
    <property type="match status" value="2"/>
</dbReference>
<evidence type="ECO:0000256" key="1">
    <source>
        <dbReference type="ARBA" id="ARBA00004429"/>
    </source>
</evidence>
<feature type="transmembrane region" description="Helical" evidence="8">
    <location>
        <begin position="144"/>
        <end position="165"/>
    </location>
</feature>
<feature type="domain" description="ABC transmembrane type-1" evidence="9">
    <location>
        <begin position="413"/>
        <end position="607"/>
    </location>
</feature>
<reference evidence="10 11" key="1">
    <citation type="submission" date="2023-03" db="EMBL/GenBank/DDBJ databases">
        <title>Bacillus Genome Sequencing.</title>
        <authorList>
            <person name="Dunlap C."/>
        </authorList>
    </citation>
    <scope>NUCLEOTIDE SEQUENCE [LARGE SCALE GENOMIC DNA]</scope>
    <source>
        <strain evidence="10 11">NRS-52</strain>
    </source>
</reference>
<keyword evidence="4" id="KW-0997">Cell inner membrane</keyword>
<dbReference type="RefSeq" id="WP_328277367.1">
    <property type="nucleotide sequence ID" value="NZ_JARTLD010000025.1"/>
</dbReference>
<evidence type="ECO:0000259" key="9">
    <source>
        <dbReference type="PROSITE" id="PS50928"/>
    </source>
</evidence>
<keyword evidence="3" id="KW-1003">Cell membrane</keyword>
<feature type="transmembrane region" description="Helical" evidence="8">
    <location>
        <begin position="450"/>
        <end position="472"/>
    </location>
</feature>
<feature type="transmembrane region" description="Helical" evidence="8">
    <location>
        <begin position="35"/>
        <end position="60"/>
    </location>
</feature>
<sequence length="621" mass="68490">MRKAEYSKAEYILIKPKKTDSKFNKTRLKNKLKSFFSNPLHLISIAAIVFLIYTILIPLYEMVSSTVTWSHDDLRAYSEAEPGKLTFEHWIHMTTSAISKNVFYQPILNSLNIAIWVSLLSAILGGALAWLVTRSDIPFKKSIAFMAIIPYMLPSWMKSMAWLVIFKNDRIGGSPGLIQSVFGVSPPDWMSYGLIPIVVVLVGHYFTFFYLLLAVALSSINSGLEETADILGARRGTILRKITFPLVLPAILSAFILTFSKSMGTFGPAAFLGLPIKYYTIATMLYSSIRSRMASQGYILSLVLILIAAITIYINQKAIGKRKGYTTVGGKDARKTLTPLGRWKMPIFTVVMLFMFAAGVFPLLMLFLQSFMLKEGVYSLSNFTTHFWTGASDPNIASGEVGVLMSNNIRMALKNSLFIAFGGAGLSAILGVTFGYIIAKGRRTFTGKLIEQLTFIPYLIPGIAFAAIYLSIFAKPGFLIPALYGTITIIILITVVKDLPFATRSGTSSVMQISGELEEAAKIQGASFFRRFIRIMLPLTRKGVISAFLLGFISAMKELDLIILLVTPKTGTLTTLTFQYAESGYQQFSNAITVIIIAIIIATYFIATKWGKADLTKGIGG</sequence>
<keyword evidence="5 8" id="KW-0812">Transmembrane</keyword>
<keyword evidence="2 8" id="KW-0813">Transport</keyword>
<accession>A0ABU6PU15</accession>
<dbReference type="SUPFAM" id="SSF161098">
    <property type="entry name" value="MetI-like"/>
    <property type="match status" value="2"/>
</dbReference>
<evidence type="ECO:0000313" key="10">
    <source>
        <dbReference type="EMBL" id="MED5017598.1"/>
    </source>
</evidence>
<dbReference type="PANTHER" id="PTHR43357:SF3">
    <property type="entry name" value="FE(3+)-TRANSPORT SYSTEM PERMEASE PROTEIN FBPB 2"/>
    <property type="match status" value="1"/>
</dbReference>
<feature type="transmembrane region" description="Helical" evidence="8">
    <location>
        <begin position="113"/>
        <end position="132"/>
    </location>
</feature>
<protein>
    <submittedName>
        <fullName evidence="10">Iron ABC transporter permease</fullName>
    </submittedName>
</protein>
<feature type="transmembrane region" description="Helical" evidence="8">
    <location>
        <begin position="417"/>
        <end position="438"/>
    </location>
</feature>
<name>A0ABU6PU15_9BACL</name>
<organism evidence="10 11">
    <name type="scientific">Paenibacillus chibensis</name>
    <dbReference type="NCBI Taxonomy" id="59846"/>
    <lineage>
        <taxon>Bacteria</taxon>
        <taxon>Bacillati</taxon>
        <taxon>Bacillota</taxon>
        <taxon>Bacilli</taxon>
        <taxon>Bacillales</taxon>
        <taxon>Paenibacillaceae</taxon>
        <taxon>Paenibacillus</taxon>
    </lineage>
</organism>
<evidence type="ECO:0000256" key="3">
    <source>
        <dbReference type="ARBA" id="ARBA00022475"/>
    </source>
</evidence>
<feature type="transmembrane region" description="Helical" evidence="8">
    <location>
        <begin position="293"/>
        <end position="314"/>
    </location>
</feature>
<feature type="transmembrane region" description="Helical" evidence="8">
    <location>
        <begin position="587"/>
        <end position="607"/>
    </location>
</feature>
<dbReference type="PROSITE" id="PS50928">
    <property type="entry name" value="ABC_TM1"/>
    <property type="match status" value="2"/>
</dbReference>
<feature type="transmembrane region" description="Helical" evidence="8">
    <location>
        <begin position="238"/>
        <end position="259"/>
    </location>
</feature>
<proteinExistence type="inferred from homology"/>
<comment type="subcellular location">
    <subcellularLocation>
        <location evidence="1">Cell inner membrane</location>
        <topology evidence="1">Multi-pass membrane protein</topology>
    </subcellularLocation>
    <subcellularLocation>
        <location evidence="8">Cell membrane</location>
        <topology evidence="8">Multi-pass membrane protein</topology>
    </subcellularLocation>
</comment>
<evidence type="ECO:0000313" key="11">
    <source>
        <dbReference type="Proteomes" id="UP001343257"/>
    </source>
</evidence>
<dbReference type="PANTHER" id="PTHR43357">
    <property type="entry name" value="INNER MEMBRANE ABC TRANSPORTER PERMEASE PROTEIN YDCV"/>
    <property type="match status" value="1"/>
</dbReference>
<dbReference type="EMBL" id="JARTLD010000025">
    <property type="protein sequence ID" value="MED5017598.1"/>
    <property type="molecule type" value="Genomic_DNA"/>
</dbReference>
<dbReference type="Pfam" id="PF00528">
    <property type="entry name" value="BPD_transp_1"/>
    <property type="match status" value="2"/>
</dbReference>